<dbReference type="InterPro" id="IPR015422">
    <property type="entry name" value="PyrdxlP-dep_Trfase_small"/>
</dbReference>
<dbReference type="InterPro" id="IPR049316">
    <property type="entry name" value="GDC-P_C"/>
</dbReference>
<evidence type="ECO:0000313" key="10">
    <source>
        <dbReference type="Proteomes" id="UP000265341"/>
    </source>
</evidence>
<keyword evidence="3 6" id="KW-0663">Pyridoxal phosphate</keyword>
<sequence length="481" mass="52632">MITDTDVTVDSPLIFEHSRPGRRGVLPPRAPEVDLAALLGAENLRSEPPKLPEVDELTLVRHYTNLSRRQIGIDVAFYPLGSCTMKYNPKVHEAAVQLFADLHPYQDPSTAQGALQVMYELQRDLGEITGMDAVTLQPAAGAHGELTGIMIIRAYHASRGEGEQRRVVLVPDSAHGSNPATASMAGYQVKEIPSGPDGEVNLEALRAELGPHVAAIMLTNPNTLGLFEERILEIARLTHQAGALLYYDGANLNAIMGMARPGDMGFDVVHLNLHKTFTVPHGGGGPGSGPVGVKARLAPFLPVPVVVKQGETYALDYDRPQSIGQVRSFFGNFGALLRAYAYIKMLGAEGIKKSAALAVLNANYLKELLKAEGFRVPYDRICMHEFVAQPPEGIKTLDVAKGLLEMGYHPPTVYFPLIVKEALMVEPTETESKETLEQFARAMGEVIRKDKEWLEHAPYSTPVRRLDEVQANRKPKLRWGG</sequence>
<dbReference type="InterPro" id="IPR015421">
    <property type="entry name" value="PyrdxlP-dep_Trfase_major"/>
</dbReference>
<evidence type="ECO:0000256" key="6">
    <source>
        <dbReference type="HAMAP-Rule" id="MF_00713"/>
    </source>
</evidence>
<dbReference type="PANTHER" id="PTHR11773">
    <property type="entry name" value="GLYCINE DEHYDROGENASE, DECARBOXYLATING"/>
    <property type="match status" value="1"/>
</dbReference>
<proteinExistence type="inferred from homology"/>
<dbReference type="Pfam" id="PF21478">
    <property type="entry name" value="GcvP2_C"/>
    <property type="match status" value="1"/>
</dbReference>
<dbReference type="Pfam" id="PF02347">
    <property type="entry name" value="GDC-P"/>
    <property type="match status" value="1"/>
</dbReference>
<evidence type="ECO:0000259" key="8">
    <source>
        <dbReference type="Pfam" id="PF21478"/>
    </source>
</evidence>
<evidence type="ECO:0000313" key="9">
    <source>
        <dbReference type="EMBL" id="RIH83516.1"/>
    </source>
</evidence>
<dbReference type="Gene3D" id="6.20.440.10">
    <property type="match status" value="1"/>
</dbReference>
<dbReference type="PANTHER" id="PTHR11773:SF1">
    <property type="entry name" value="GLYCINE DEHYDROGENASE (DECARBOXYLATING), MITOCHONDRIAL"/>
    <property type="match status" value="1"/>
</dbReference>
<feature type="domain" description="Glycine cleavage system P-protein N-terminal" evidence="7">
    <location>
        <begin position="99"/>
        <end position="302"/>
    </location>
</feature>
<feature type="modified residue" description="N6-(pyridoxal phosphate)lysine" evidence="6">
    <location>
        <position position="275"/>
    </location>
</feature>
<accession>A0A399EIM5</accession>
<dbReference type="InterPro" id="IPR023012">
    <property type="entry name" value="GcvPB"/>
</dbReference>
<dbReference type="GO" id="GO:0005829">
    <property type="term" value="C:cytosol"/>
    <property type="evidence" value="ECO:0007669"/>
    <property type="project" value="TreeGrafter"/>
</dbReference>
<name>A0A399EIM5_9DEIN</name>
<evidence type="ECO:0000256" key="2">
    <source>
        <dbReference type="ARBA" id="ARBA00003788"/>
    </source>
</evidence>
<comment type="catalytic activity">
    <reaction evidence="5 6">
        <text>N(6)-[(R)-lipoyl]-L-lysyl-[glycine-cleavage complex H protein] + glycine + H(+) = N(6)-[(R)-S(8)-aminomethyldihydrolipoyl]-L-lysyl-[glycine-cleavage complex H protein] + CO2</text>
        <dbReference type="Rhea" id="RHEA:24304"/>
        <dbReference type="Rhea" id="RHEA-COMP:10494"/>
        <dbReference type="Rhea" id="RHEA-COMP:10495"/>
        <dbReference type="ChEBI" id="CHEBI:15378"/>
        <dbReference type="ChEBI" id="CHEBI:16526"/>
        <dbReference type="ChEBI" id="CHEBI:57305"/>
        <dbReference type="ChEBI" id="CHEBI:83099"/>
        <dbReference type="ChEBI" id="CHEBI:83143"/>
        <dbReference type="EC" id="1.4.4.2"/>
    </reaction>
</comment>
<evidence type="ECO:0000256" key="4">
    <source>
        <dbReference type="ARBA" id="ARBA00023002"/>
    </source>
</evidence>
<dbReference type="InterPro" id="IPR015424">
    <property type="entry name" value="PyrdxlP-dep_Trfase"/>
</dbReference>
<reference evidence="9 10" key="1">
    <citation type="submission" date="2018-08" db="EMBL/GenBank/DDBJ databases">
        <title>Meiothermus roseus NBRC 110900 genome sequencing project.</title>
        <authorList>
            <person name="Da Costa M.S."/>
            <person name="Albuquerque L."/>
            <person name="Raposo P."/>
            <person name="Froufe H.J.C."/>
            <person name="Barroso C.S."/>
            <person name="Egas C."/>
        </authorList>
    </citation>
    <scope>NUCLEOTIDE SEQUENCE [LARGE SCALE GENOMIC DNA]</scope>
    <source>
        <strain evidence="9 10">NBRC 110900</strain>
    </source>
</reference>
<keyword evidence="4 6" id="KW-0560">Oxidoreductase</keyword>
<dbReference type="NCBIfam" id="NF003346">
    <property type="entry name" value="PRK04366.1"/>
    <property type="match status" value="1"/>
</dbReference>
<dbReference type="CDD" id="cd00613">
    <property type="entry name" value="GDC-P"/>
    <property type="match status" value="1"/>
</dbReference>
<dbReference type="FunFam" id="3.40.640.10:FF:000034">
    <property type="entry name" value="Probable glycine dehydrogenase (decarboxylating) subunit 2"/>
    <property type="match status" value="1"/>
</dbReference>
<evidence type="ECO:0000256" key="1">
    <source>
        <dbReference type="ARBA" id="ARBA00001933"/>
    </source>
</evidence>
<dbReference type="Gene3D" id="3.90.1150.10">
    <property type="entry name" value="Aspartate Aminotransferase, domain 1"/>
    <property type="match status" value="1"/>
</dbReference>
<dbReference type="AlphaFoldDB" id="A0A399EIM5"/>
<keyword evidence="10" id="KW-1185">Reference proteome</keyword>
<dbReference type="GO" id="GO:0030170">
    <property type="term" value="F:pyridoxal phosphate binding"/>
    <property type="evidence" value="ECO:0007669"/>
    <property type="project" value="TreeGrafter"/>
</dbReference>
<comment type="cofactor">
    <cofactor evidence="1 6">
        <name>pyridoxal 5'-phosphate</name>
        <dbReference type="ChEBI" id="CHEBI:597326"/>
    </cofactor>
</comment>
<dbReference type="EMBL" id="QWLA01000075">
    <property type="protein sequence ID" value="RIH83516.1"/>
    <property type="molecule type" value="Genomic_DNA"/>
</dbReference>
<dbReference type="GO" id="GO:0019464">
    <property type="term" value="P:glycine decarboxylation via glycine cleavage system"/>
    <property type="evidence" value="ECO:0007669"/>
    <property type="project" value="UniProtKB-UniRule"/>
</dbReference>
<comment type="subunit">
    <text evidence="6">The glycine cleavage system is composed of four proteins: P, T, L and H. In this organism, the P 'protein' is a heterodimer of two subunits.</text>
</comment>
<evidence type="ECO:0000259" key="7">
    <source>
        <dbReference type="Pfam" id="PF02347"/>
    </source>
</evidence>
<dbReference type="GO" id="GO:0004375">
    <property type="term" value="F:glycine dehydrogenase (decarboxylating) activity"/>
    <property type="evidence" value="ECO:0007669"/>
    <property type="project" value="UniProtKB-EC"/>
</dbReference>
<gene>
    <name evidence="6 9" type="primary">gcvPB</name>
    <name evidence="9" type="ORF">Mrose_03000</name>
</gene>
<dbReference type="InterPro" id="IPR049315">
    <property type="entry name" value="GDC-P_N"/>
</dbReference>
<dbReference type="HAMAP" id="MF_00713">
    <property type="entry name" value="GcvPB"/>
    <property type="match status" value="1"/>
</dbReference>
<dbReference type="SUPFAM" id="SSF53383">
    <property type="entry name" value="PLP-dependent transferases"/>
    <property type="match status" value="1"/>
</dbReference>
<comment type="caution">
    <text evidence="9">The sequence shown here is derived from an EMBL/GenBank/DDBJ whole genome shotgun (WGS) entry which is preliminary data.</text>
</comment>
<comment type="function">
    <text evidence="2 6">The glycine cleavage system catalyzes the degradation of glycine. The P protein binds the alpha-amino group of glycine through its pyridoxal phosphate cofactor; CO(2) is released and the remaining methylamine moiety is then transferred to the lipoamide cofactor of the H protein.</text>
</comment>
<evidence type="ECO:0000256" key="3">
    <source>
        <dbReference type="ARBA" id="ARBA00022898"/>
    </source>
</evidence>
<protein>
    <recommendedName>
        <fullName evidence="6">Probable glycine dehydrogenase (decarboxylating) subunit 2</fullName>
        <ecNumber evidence="6">1.4.4.2</ecNumber>
    </recommendedName>
    <alternativeName>
        <fullName evidence="6">Glycine cleavage system P-protein subunit 2</fullName>
    </alternativeName>
    <alternativeName>
        <fullName evidence="6">Glycine decarboxylase subunit 2</fullName>
    </alternativeName>
    <alternativeName>
        <fullName evidence="6">Glycine dehydrogenase (aminomethyl-transferring) subunit 2</fullName>
    </alternativeName>
</protein>
<organism evidence="9 10">
    <name type="scientific">Calidithermus roseus</name>
    <dbReference type="NCBI Taxonomy" id="1644118"/>
    <lineage>
        <taxon>Bacteria</taxon>
        <taxon>Thermotogati</taxon>
        <taxon>Deinococcota</taxon>
        <taxon>Deinococci</taxon>
        <taxon>Thermales</taxon>
        <taxon>Thermaceae</taxon>
        <taxon>Calidithermus</taxon>
    </lineage>
</organism>
<dbReference type="GO" id="GO:0005960">
    <property type="term" value="C:glycine cleavage complex"/>
    <property type="evidence" value="ECO:0007669"/>
    <property type="project" value="TreeGrafter"/>
</dbReference>
<comment type="similarity">
    <text evidence="6">Belongs to the GcvP family. C-terminal subunit subfamily.</text>
</comment>
<dbReference type="InterPro" id="IPR020581">
    <property type="entry name" value="GDC_P"/>
</dbReference>
<feature type="domain" description="Glycine dehydrogenase C-terminal" evidence="8">
    <location>
        <begin position="355"/>
        <end position="451"/>
    </location>
</feature>
<dbReference type="EC" id="1.4.4.2" evidence="6"/>
<dbReference type="Proteomes" id="UP000265341">
    <property type="component" value="Unassembled WGS sequence"/>
</dbReference>
<dbReference type="Gene3D" id="3.40.640.10">
    <property type="entry name" value="Type I PLP-dependent aspartate aminotransferase-like (Major domain)"/>
    <property type="match status" value="1"/>
</dbReference>
<evidence type="ECO:0000256" key="5">
    <source>
        <dbReference type="ARBA" id="ARBA00049026"/>
    </source>
</evidence>
<dbReference type="GO" id="GO:0016594">
    <property type="term" value="F:glycine binding"/>
    <property type="evidence" value="ECO:0007669"/>
    <property type="project" value="TreeGrafter"/>
</dbReference>